<comment type="caution">
    <text evidence="2">The sequence shown here is derived from an EMBL/GenBank/DDBJ whole genome shotgun (WGS) entry which is preliminary data.</text>
</comment>
<name>A0A2G8LGN5_STIJA</name>
<dbReference type="PANTHER" id="PTHR20991:SF0">
    <property type="entry name" value="PROTEIN PTHB1"/>
    <property type="match status" value="1"/>
</dbReference>
<reference evidence="2 3" key="1">
    <citation type="journal article" date="2017" name="PLoS Biol.">
        <title>The sea cucumber genome provides insights into morphological evolution and visceral regeneration.</title>
        <authorList>
            <person name="Zhang X."/>
            <person name="Sun L."/>
            <person name="Yuan J."/>
            <person name="Sun Y."/>
            <person name="Gao Y."/>
            <person name="Zhang L."/>
            <person name="Li S."/>
            <person name="Dai H."/>
            <person name="Hamel J.F."/>
            <person name="Liu C."/>
            <person name="Yu Y."/>
            <person name="Liu S."/>
            <person name="Lin W."/>
            <person name="Guo K."/>
            <person name="Jin S."/>
            <person name="Xu P."/>
            <person name="Storey K.B."/>
            <person name="Huan P."/>
            <person name="Zhang T."/>
            <person name="Zhou Y."/>
            <person name="Zhang J."/>
            <person name="Lin C."/>
            <person name="Li X."/>
            <person name="Xing L."/>
            <person name="Huo D."/>
            <person name="Sun M."/>
            <person name="Wang L."/>
            <person name="Mercier A."/>
            <person name="Li F."/>
            <person name="Yang H."/>
            <person name="Xiang J."/>
        </authorList>
    </citation>
    <scope>NUCLEOTIDE SEQUENCE [LARGE SCALE GENOMIC DNA]</scope>
    <source>
        <strain evidence="2">Shaxun</strain>
        <tissue evidence="2">Muscle</tissue>
    </source>
</reference>
<dbReference type="InterPro" id="IPR036322">
    <property type="entry name" value="WD40_repeat_dom_sf"/>
</dbReference>
<dbReference type="OrthoDB" id="10262646at2759"/>
<accession>A0A2G8LGN5</accession>
<sequence>MTAVGKDFLCVQSLDGTVSFFEQESFAFTRFLPNFLLPGPICYIPRTDSFITVSSSWQVESYKYQVLAVAPGCGLQGRFAEGRSWKKDNGEPVLDVTIAPIINGSPVILVLGERSVYCLKDNGTLKFMKKLEYNPVCFYPNASVSEDQLLYLVGTQTGQIMVYSGVTLKWAAKLQYSPIALRVGQF</sequence>
<protein>
    <recommendedName>
        <fullName evidence="1">PTHB1 N-terminal domain-containing protein</fullName>
    </recommendedName>
</protein>
<evidence type="ECO:0000259" key="1">
    <source>
        <dbReference type="Pfam" id="PF14727"/>
    </source>
</evidence>
<keyword evidence="3" id="KW-1185">Reference proteome</keyword>
<dbReference type="AlphaFoldDB" id="A0A2G8LGN5"/>
<gene>
    <name evidence="2" type="ORF">BSL78_03711</name>
</gene>
<dbReference type="InterPro" id="IPR028073">
    <property type="entry name" value="PHTB1_N_dom"/>
</dbReference>
<dbReference type="GO" id="GO:0016020">
    <property type="term" value="C:membrane"/>
    <property type="evidence" value="ECO:0007669"/>
    <property type="project" value="TreeGrafter"/>
</dbReference>
<dbReference type="GO" id="GO:0060271">
    <property type="term" value="P:cilium assembly"/>
    <property type="evidence" value="ECO:0007669"/>
    <property type="project" value="TreeGrafter"/>
</dbReference>
<feature type="non-terminal residue" evidence="2">
    <location>
        <position position="186"/>
    </location>
</feature>
<dbReference type="EMBL" id="MRZV01000084">
    <property type="protein sequence ID" value="PIK59409.1"/>
    <property type="molecule type" value="Genomic_DNA"/>
</dbReference>
<dbReference type="SUPFAM" id="SSF50978">
    <property type="entry name" value="WD40 repeat-like"/>
    <property type="match status" value="1"/>
</dbReference>
<dbReference type="STRING" id="307972.A0A2G8LGN5"/>
<feature type="domain" description="PTHB1 N-terminal" evidence="1">
    <location>
        <begin position="5"/>
        <end position="186"/>
    </location>
</feature>
<dbReference type="InterPro" id="IPR026511">
    <property type="entry name" value="PTHB1"/>
</dbReference>
<organism evidence="2 3">
    <name type="scientific">Stichopus japonicus</name>
    <name type="common">Sea cucumber</name>
    <dbReference type="NCBI Taxonomy" id="307972"/>
    <lineage>
        <taxon>Eukaryota</taxon>
        <taxon>Metazoa</taxon>
        <taxon>Echinodermata</taxon>
        <taxon>Eleutherozoa</taxon>
        <taxon>Echinozoa</taxon>
        <taxon>Holothuroidea</taxon>
        <taxon>Aspidochirotacea</taxon>
        <taxon>Aspidochirotida</taxon>
        <taxon>Stichopodidae</taxon>
        <taxon>Apostichopus</taxon>
    </lineage>
</organism>
<dbReference type="Proteomes" id="UP000230750">
    <property type="component" value="Unassembled WGS sequence"/>
</dbReference>
<evidence type="ECO:0000313" key="2">
    <source>
        <dbReference type="EMBL" id="PIK59409.1"/>
    </source>
</evidence>
<proteinExistence type="predicted"/>
<dbReference type="Pfam" id="PF14727">
    <property type="entry name" value="PHTB1_N"/>
    <property type="match status" value="1"/>
</dbReference>
<dbReference type="GO" id="GO:0034464">
    <property type="term" value="C:BBSome"/>
    <property type="evidence" value="ECO:0007669"/>
    <property type="project" value="InterPro"/>
</dbReference>
<dbReference type="PANTHER" id="PTHR20991">
    <property type="entry name" value="PARATHYROID HORMONE-RESPONSIVE B1 GENE"/>
    <property type="match status" value="1"/>
</dbReference>
<evidence type="ECO:0000313" key="3">
    <source>
        <dbReference type="Proteomes" id="UP000230750"/>
    </source>
</evidence>